<keyword evidence="2" id="KW-1185">Reference proteome</keyword>
<protein>
    <recommendedName>
        <fullName evidence="3">Caspase family p20 domain-containing protein</fullName>
    </recommendedName>
</protein>
<name>X6LM98_RETFI</name>
<evidence type="ECO:0008006" key="3">
    <source>
        <dbReference type="Google" id="ProtNLM"/>
    </source>
</evidence>
<comment type="caution">
    <text evidence="1">The sequence shown here is derived from an EMBL/GenBank/DDBJ whole genome shotgun (WGS) entry which is preliminary data.</text>
</comment>
<dbReference type="Proteomes" id="UP000023152">
    <property type="component" value="Unassembled WGS sequence"/>
</dbReference>
<dbReference type="EMBL" id="ASPP01035006">
    <property type="protein sequence ID" value="ETO02744.1"/>
    <property type="molecule type" value="Genomic_DNA"/>
</dbReference>
<feature type="non-terminal residue" evidence="1">
    <location>
        <position position="122"/>
    </location>
</feature>
<evidence type="ECO:0000313" key="1">
    <source>
        <dbReference type="EMBL" id="ETO02744.1"/>
    </source>
</evidence>
<dbReference type="Gene3D" id="3.40.50.1460">
    <property type="match status" value="1"/>
</dbReference>
<organism evidence="1 2">
    <name type="scientific">Reticulomyxa filosa</name>
    <dbReference type="NCBI Taxonomy" id="46433"/>
    <lineage>
        <taxon>Eukaryota</taxon>
        <taxon>Sar</taxon>
        <taxon>Rhizaria</taxon>
        <taxon>Retaria</taxon>
        <taxon>Foraminifera</taxon>
        <taxon>Monothalamids</taxon>
        <taxon>Reticulomyxidae</taxon>
        <taxon>Reticulomyxa</taxon>
    </lineage>
</organism>
<reference evidence="1 2" key="1">
    <citation type="journal article" date="2013" name="Curr. Biol.">
        <title>The Genome of the Foraminiferan Reticulomyxa filosa.</title>
        <authorList>
            <person name="Glockner G."/>
            <person name="Hulsmann N."/>
            <person name="Schleicher M."/>
            <person name="Noegel A.A."/>
            <person name="Eichinger L."/>
            <person name="Gallinger C."/>
            <person name="Pawlowski J."/>
            <person name="Sierra R."/>
            <person name="Euteneuer U."/>
            <person name="Pillet L."/>
            <person name="Moustafa A."/>
            <person name="Platzer M."/>
            <person name="Groth M."/>
            <person name="Szafranski K."/>
            <person name="Schliwa M."/>
        </authorList>
    </citation>
    <scope>NUCLEOTIDE SEQUENCE [LARGE SCALE GENOMIC DNA]</scope>
</reference>
<gene>
    <name evidence="1" type="ORF">RFI_34669</name>
</gene>
<sequence length="122" mass="14337">FVKKEFESNEPTFKIFWVPLVGKAKLIKNALIVMIAISEYEDNKKWPNLESSKDTDINNFRYIFKEELKYEFECNKEHKMNKDDVNQFLADLISSHKLHKNKNQYDALIIIISGHGDEGDVL</sequence>
<dbReference type="AlphaFoldDB" id="X6LM98"/>
<accession>X6LM98</accession>
<evidence type="ECO:0000313" key="2">
    <source>
        <dbReference type="Proteomes" id="UP000023152"/>
    </source>
</evidence>
<feature type="non-terminal residue" evidence="1">
    <location>
        <position position="1"/>
    </location>
</feature>
<proteinExistence type="predicted"/>